<evidence type="ECO:0000313" key="3">
    <source>
        <dbReference type="Proteomes" id="UP000034190"/>
    </source>
</evidence>
<reference evidence="2 3" key="1">
    <citation type="journal article" date="2015" name="Nature">
        <title>rRNA introns, odd ribosomes, and small enigmatic genomes across a large radiation of phyla.</title>
        <authorList>
            <person name="Brown C.T."/>
            <person name="Hug L.A."/>
            <person name="Thomas B.C."/>
            <person name="Sharon I."/>
            <person name="Castelle C.J."/>
            <person name="Singh A."/>
            <person name="Wilkins M.J."/>
            <person name="Williams K.H."/>
            <person name="Banfield J.F."/>
        </authorList>
    </citation>
    <scope>NUCLEOTIDE SEQUENCE [LARGE SCALE GENOMIC DNA]</scope>
</reference>
<gene>
    <name evidence="2" type="ORF">UU43_C0009G0011</name>
</gene>
<evidence type="ECO:0000256" key="1">
    <source>
        <dbReference type="SAM" id="Phobius"/>
    </source>
</evidence>
<protein>
    <submittedName>
        <fullName evidence="2">Uncharacterized protein</fullName>
    </submittedName>
</protein>
<dbReference type="Proteomes" id="UP000034190">
    <property type="component" value="Unassembled WGS sequence"/>
</dbReference>
<accession>A0A0G0URG0</accession>
<feature type="transmembrane region" description="Helical" evidence="1">
    <location>
        <begin position="32"/>
        <end position="53"/>
    </location>
</feature>
<dbReference type="AlphaFoldDB" id="A0A0G0URG0"/>
<evidence type="ECO:0000313" key="2">
    <source>
        <dbReference type="EMBL" id="KKR91328.1"/>
    </source>
</evidence>
<name>A0A0G0URG0_9BACT</name>
<dbReference type="EMBL" id="LCAP01000009">
    <property type="protein sequence ID" value="KKR91328.1"/>
    <property type="molecule type" value="Genomic_DNA"/>
</dbReference>
<proteinExistence type="predicted"/>
<keyword evidence="1" id="KW-0472">Membrane</keyword>
<organism evidence="2 3">
    <name type="scientific">Candidatus Falkowbacteria bacterium GW2011_GWA2_41_14</name>
    <dbReference type="NCBI Taxonomy" id="1618635"/>
    <lineage>
        <taxon>Bacteria</taxon>
        <taxon>Candidatus Falkowiibacteriota</taxon>
    </lineage>
</organism>
<keyword evidence="1" id="KW-0812">Transmembrane</keyword>
<sequence>MKKKTLVGLILAVAIFSPILIPISVALLALVLVVWIFLCLCAMAMGVIAQVTFNGCHRRLVRELHKIGAPPSESEAEDLYGCSNPHHADECTPRTCEIRRAEESWRLTYACGQAHVPGWRVRWTAA</sequence>
<comment type="caution">
    <text evidence="2">The sequence shown here is derived from an EMBL/GenBank/DDBJ whole genome shotgun (WGS) entry which is preliminary data.</text>
</comment>
<keyword evidence="1" id="KW-1133">Transmembrane helix</keyword>